<organism evidence="1 2">
    <name type="scientific">Agromyces indicus</name>
    <dbReference type="NCBI Taxonomy" id="758919"/>
    <lineage>
        <taxon>Bacteria</taxon>
        <taxon>Bacillati</taxon>
        <taxon>Actinomycetota</taxon>
        <taxon>Actinomycetes</taxon>
        <taxon>Micrococcales</taxon>
        <taxon>Microbacteriaceae</taxon>
        <taxon>Agromyces</taxon>
    </lineage>
</organism>
<dbReference type="RefSeq" id="WP_310520686.1">
    <property type="nucleotide sequence ID" value="NZ_BAABBS010000002.1"/>
</dbReference>
<evidence type="ECO:0000313" key="1">
    <source>
        <dbReference type="EMBL" id="MDR5692163.1"/>
    </source>
</evidence>
<dbReference type="Proteomes" id="UP001260072">
    <property type="component" value="Unassembled WGS sequence"/>
</dbReference>
<name>A0ABU1FKA1_9MICO</name>
<gene>
    <name evidence="1" type="ORF">RH861_08835</name>
</gene>
<accession>A0ABU1FKA1</accession>
<keyword evidence="2" id="KW-1185">Reference proteome</keyword>
<sequence length="187" mass="19993">MARLPAVLCTDDLPLPELCAARLDGELMAIGGGWCPVDEPDLPALRAAAVAPVPPGRLIVERRSAAWVHGALPAPPAVAEYCIPYADRGSSWIDPSCIVREVVIEAAEVVEIGGIRCTTPTRTGFDLLRDAEADDAEVAWVVSALLETTPGLDERLRTRVAAAHRLPHKSRALARLDAAVRQPSLTR</sequence>
<comment type="caution">
    <text evidence="1">The sequence shown here is derived from an EMBL/GenBank/DDBJ whole genome shotgun (WGS) entry which is preliminary data.</text>
</comment>
<evidence type="ECO:0008006" key="3">
    <source>
        <dbReference type="Google" id="ProtNLM"/>
    </source>
</evidence>
<evidence type="ECO:0000313" key="2">
    <source>
        <dbReference type="Proteomes" id="UP001260072"/>
    </source>
</evidence>
<reference evidence="2" key="1">
    <citation type="submission" date="2023-07" db="EMBL/GenBank/DDBJ databases">
        <title>Description of three actinobacteria isolated from air of manufacturing shop in a pharmaceutical factory.</title>
        <authorList>
            <person name="Zhang D.-F."/>
        </authorList>
    </citation>
    <scope>NUCLEOTIDE SEQUENCE [LARGE SCALE GENOMIC DNA]</scope>
    <source>
        <strain evidence="2">CCTCC AB 2011122</strain>
    </source>
</reference>
<protein>
    <recommendedName>
        <fullName evidence="3">AbiEi antitoxin C-terminal domain-containing protein</fullName>
    </recommendedName>
</protein>
<proteinExistence type="predicted"/>
<dbReference type="EMBL" id="JAVKGS010000002">
    <property type="protein sequence ID" value="MDR5692163.1"/>
    <property type="molecule type" value="Genomic_DNA"/>
</dbReference>